<evidence type="ECO:0000313" key="2">
    <source>
        <dbReference type="EMBL" id="OAJ94445.1"/>
    </source>
</evidence>
<reference evidence="2 3" key="1">
    <citation type="journal article" date="2016" name="Syst. Appl. Microbiol.">
        <title>Vibrio bivalvicida sp. nov., a novel larval pathogen for bivalve molluscs reared in a hatchery.</title>
        <authorList>
            <person name="Dubert J."/>
            <person name="Romalde J.L."/>
            <person name="Prado S."/>
            <person name="Barja J.L."/>
        </authorList>
    </citation>
    <scope>NUCLEOTIDE SEQUENCE [LARGE SCALE GENOMIC DNA]</scope>
    <source>
        <strain evidence="2 3">605</strain>
    </source>
</reference>
<keyword evidence="1" id="KW-0472">Membrane</keyword>
<organism evidence="2 3">
    <name type="scientific">Vibrio bivalvicida</name>
    <dbReference type="NCBI Taxonomy" id="1276888"/>
    <lineage>
        <taxon>Bacteria</taxon>
        <taxon>Pseudomonadati</taxon>
        <taxon>Pseudomonadota</taxon>
        <taxon>Gammaproteobacteria</taxon>
        <taxon>Vibrionales</taxon>
        <taxon>Vibrionaceae</taxon>
        <taxon>Vibrio</taxon>
        <taxon>Vibrio oreintalis group</taxon>
    </lineage>
</organism>
<dbReference type="Proteomes" id="UP000078406">
    <property type="component" value="Unassembled WGS sequence"/>
</dbReference>
<comment type="caution">
    <text evidence="2">The sequence shown here is derived from an EMBL/GenBank/DDBJ whole genome shotgun (WGS) entry which is preliminary data.</text>
</comment>
<feature type="transmembrane region" description="Helical" evidence="1">
    <location>
        <begin position="12"/>
        <end position="30"/>
    </location>
</feature>
<dbReference type="AlphaFoldDB" id="A0A177Y1T0"/>
<proteinExistence type="predicted"/>
<accession>A0A177Y1T0</accession>
<keyword evidence="1" id="KW-1133">Transmembrane helix</keyword>
<sequence>MAAQKLTRGRFVQIIIMLTLLIAAFTWRTVTFTNAQEIECELKPKCTFSVKNDQFSALKSEEKITLNKPSNNWQISTENKSVKIIESENNWQILGEQLDNLEIKLSDLEESQITGVTFRI</sequence>
<dbReference type="RefSeq" id="WP_054963344.1">
    <property type="nucleotide sequence ID" value="NZ_LLEI02000025.1"/>
</dbReference>
<keyword evidence="1" id="KW-0812">Transmembrane</keyword>
<dbReference type="EMBL" id="LLEI02000025">
    <property type="protein sequence ID" value="OAJ94445.1"/>
    <property type="molecule type" value="Genomic_DNA"/>
</dbReference>
<evidence type="ECO:0000313" key="3">
    <source>
        <dbReference type="Proteomes" id="UP000078406"/>
    </source>
</evidence>
<evidence type="ECO:0000256" key="1">
    <source>
        <dbReference type="SAM" id="Phobius"/>
    </source>
</evidence>
<gene>
    <name evidence="2" type="ORF">APB76_09700</name>
</gene>
<protein>
    <submittedName>
        <fullName evidence="2">Uncharacterized protein</fullName>
    </submittedName>
</protein>
<name>A0A177Y1T0_9VIBR</name>